<dbReference type="AlphaFoldDB" id="A0A5B8LZW3"/>
<reference evidence="3 4" key="1">
    <citation type="submission" date="2019-07" db="EMBL/GenBank/DDBJ databases">
        <title>Full genome sequence of Humibacter sp. WJ7-1.</title>
        <authorList>
            <person name="Im W.-T."/>
        </authorList>
    </citation>
    <scope>NUCLEOTIDE SEQUENCE [LARGE SCALE GENOMIC DNA]</scope>
    <source>
        <strain evidence="3 4">WJ7-1</strain>
    </source>
</reference>
<feature type="domain" description="YCII-related" evidence="2">
    <location>
        <begin position="1"/>
        <end position="104"/>
    </location>
</feature>
<sequence>MRYLLLICTDPTGEPERPGDVAIDDWVTETDGSGERIVGERLPAENAKVVRRRGDRVQITDGPFAETKEQIAGFDLIEAESLDRALEIAARHPMARGGLVEVRPFYAE</sequence>
<organism evidence="3 4">
    <name type="scientific">Humibacter ginsenosidimutans</name>
    <dbReference type="NCBI Taxonomy" id="2599293"/>
    <lineage>
        <taxon>Bacteria</taxon>
        <taxon>Bacillati</taxon>
        <taxon>Actinomycetota</taxon>
        <taxon>Actinomycetes</taxon>
        <taxon>Micrococcales</taxon>
        <taxon>Microbacteriaceae</taxon>
        <taxon>Humibacter</taxon>
    </lineage>
</organism>
<evidence type="ECO:0000256" key="1">
    <source>
        <dbReference type="ARBA" id="ARBA00007689"/>
    </source>
</evidence>
<dbReference type="PANTHER" id="PTHR35174:SF3">
    <property type="entry name" value="BLL7171 PROTEIN"/>
    <property type="match status" value="1"/>
</dbReference>
<dbReference type="Pfam" id="PF03795">
    <property type="entry name" value="YCII"/>
    <property type="match status" value="1"/>
</dbReference>
<comment type="similarity">
    <text evidence="1">Belongs to the YciI family.</text>
</comment>
<dbReference type="Proteomes" id="UP000320216">
    <property type="component" value="Chromosome"/>
</dbReference>
<dbReference type="Gene3D" id="3.30.70.1060">
    <property type="entry name" value="Dimeric alpha+beta barrel"/>
    <property type="match status" value="1"/>
</dbReference>
<dbReference type="OrthoDB" id="3212458at2"/>
<proteinExistence type="inferred from homology"/>
<evidence type="ECO:0000313" key="3">
    <source>
        <dbReference type="EMBL" id="QDZ14058.1"/>
    </source>
</evidence>
<dbReference type="RefSeq" id="WP_146318584.1">
    <property type="nucleotide sequence ID" value="NZ_CP042305.1"/>
</dbReference>
<dbReference type="PANTHER" id="PTHR35174">
    <property type="entry name" value="BLL7171 PROTEIN-RELATED"/>
    <property type="match status" value="1"/>
</dbReference>
<evidence type="ECO:0000259" key="2">
    <source>
        <dbReference type="Pfam" id="PF03795"/>
    </source>
</evidence>
<dbReference type="EMBL" id="CP042305">
    <property type="protein sequence ID" value="QDZ14058.1"/>
    <property type="molecule type" value="Genomic_DNA"/>
</dbReference>
<accession>A0A5B8LZW3</accession>
<protein>
    <recommendedName>
        <fullName evidence="2">YCII-related domain-containing protein</fullName>
    </recommendedName>
</protein>
<dbReference type="InterPro" id="IPR011008">
    <property type="entry name" value="Dimeric_a/b-barrel"/>
</dbReference>
<name>A0A5B8LZW3_9MICO</name>
<dbReference type="KEGG" id="huw:FPZ11_04050"/>
<evidence type="ECO:0000313" key="4">
    <source>
        <dbReference type="Proteomes" id="UP000320216"/>
    </source>
</evidence>
<dbReference type="InterPro" id="IPR005545">
    <property type="entry name" value="YCII"/>
</dbReference>
<dbReference type="SUPFAM" id="SSF54909">
    <property type="entry name" value="Dimeric alpha+beta barrel"/>
    <property type="match status" value="1"/>
</dbReference>
<gene>
    <name evidence="3" type="ORF">FPZ11_04050</name>
</gene>
<keyword evidence="4" id="KW-1185">Reference proteome</keyword>